<keyword evidence="3" id="KW-0805">Transcription regulation</keyword>
<evidence type="ECO:0000256" key="6">
    <source>
        <dbReference type="SAM" id="MobiDB-lite"/>
    </source>
</evidence>
<feature type="compositionally biased region" description="Basic residues" evidence="6">
    <location>
        <begin position="174"/>
        <end position="183"/>
    </location>
</feature>
<dbReference type="SUPFAM" id="SSF47459">
    <property type="entry name" value="HLH, helix-loop-helix DNA-binding domain"/>
    <property type="match status" value="1"/>
</dbReference>
<evidence type="ECO:0000256" key="1">
    <source>
        <dbReference type="ARBA" id="ARBA00004123"/>
    </source>
</evidence>
<feature type="compositionally biased region" description="Basic and acidic residues" evidence="6">
    <location>
        <begin position="233"/>
        <end position="242"/>
    </location>
</feature>
<gene>
    <name evidence="8" type="primary">BHLH62</name>
    <name evidence="8" type="ORF">KSP40_PGU020611</name>
</gene>
<keyword evidence="4" id="KW-0804">Transcription</keyword>
<dbReference type="InterPro" id="IPR024097">
    <property type="entry name" value="bHLH_ZIP_TF"/>
</dbReference>
<evidence type="ECO:0000256" key="3">
    <source>
        <dbReference type="ARBA" id="ARBA00023015"/>
    </source>
</evidence>
<feature type="domain" description="BHLH" evidence="7">
    <location>
        <begin position="241"/>
        <end position="291"/>
    </location>
</feature>
<protein>
    <submittedName>
        <fullName evidence="8">Transcription factor bHLH62</fullName>
    </submittedName>
</protein>
<feature type="compositionally biased region" description="Low complexity" evidence="6">
    <location>
        <begin position="52"/>
        <end position="64"/>
    </location>
</feature>
<evidence type="ECO:0000256" key="5">
    <source>
        <dbReference type="ARBA" id="ARBA00023242"/>
    </source>
</evidence>
<keyword evidence="9" id="KW-1185">Reference proteome</keyword>
<dbReference type="InterPro" id="IPR036638">
    <property type="entry name" value="HLH_DNA-bd_sf"/>
</dbReference>
<dbReference type="EMBL" id="JBBWWR010000012">
    <property type="protein sequence ID" value="KAK8959135.1"/>
    <property type="molecule type" value="Genomic_DNA"/>
</dbReference>
<reference evidence="8 9" key="1">
    <citation type="journal article" date="2022" name="Nat. Plants">
        <title>Genomes of leafy and leafless Platanthera orchids illuminate the evolution of mycoheterotrophy.</title>
        <authorList>
            <person name="Li M.H."/>
            <person name="Liu K.W."/>
            <person name="Li Z."/>
            <person name="Lu H.C."/>
            <person name="Ye Q.L."/>
            <person name="Zhang D."/>
            <person name="Wang J.Y."/>
            <person name="Li Y.F."/>
            <person name="Zhong Z.M."/>
            <person name="Liu X."/>
            <person name="Yu X."/>
            <person name="Liu D.K."/>
            <person name="Tu X.D."/>
            <person name="Liu B."/>
            <person name="Hao Y."/>
            <person name="Liao X.Y."/>
            <person name="Jiang Y.T."/>
            <person name="Sun W.H."/>
            <person name="Chen J."/>
            <person name="Chen Y.Q."/>
            <person name="Ai Y."/>
            <person name="Zhai J.W."/>
            <person name="Wu S.S."/>
            <person name="Zhou Z."/>
            <person name="Hsiao Y.Y."/>
            <person name="Wu W.L."/>
            <person name="Chen Y.Y."/>
            <person name="Lin Y.F."/>
            <person name="Hsu J.L."/>
            <person name="Li C.Y."/>
            <person name="Wang Z.W."/>
            <person name="Zhao X."/>
            <person name="Zhong W.Y."/>
            <person name="Ma X.K."/>
            <person name="Ma L."/>
            <person name="Huang J."/>
            <person name="Chen G.Z."/>
            <person name="Huang M.Z."/>
            <person name="Huang L."/>
            <person name="Peng D.H."/>
            <person name="Luo Y.B."/>
            <person name="Zou S.Q."/>
            <person name="Chen S.P."/>
            <person name="Lan S."/>
            <person name="Tsai W.C."/>
            <person name="Van de Peer Y."/>
            <person name="Liu Z.J."/>
        </authorList>
    </citation>
    <scope>NUCLEOTIDE SEQUENCE [LARGE SCALE GENOMIC DNA]</scope>
    <source>
        <strain evidence="8">Lor288</strain>
    </source>
</reference>
<feature type="region of interest" description="Disordered" evidence="6">
    <location>
        <begin position="166"/>
        <end position="242"/>
    </location>
</feature>
<dbReference type="PROSITE" id="PS50888">
    <property type="entry name" value="BHLH"/>
    <property type="match status" value="1"/>
</dbReference>
<dbReference type="InterPro" id="IPR011598">
    <property type="entry name" value="bHLH_dom"/>
</dbReference>
<comment type="similarity">
    <text evidence="2">Belongs to the bHLH protein family.</text>
</comment>
<name>A0ABR2M663_9ASPA</name>
<comment type="subcellular location">
    <subcellularLocation>
        <location evidence="1">Nucleus</location>
    </subcellularLocation>
</comment>
<evidence type="ECO:0000259" key="7">
    <source>
        <dbReference type="PROSITE" id="PS50888"/>
    </source>
</evidence>
<comment type="caution">
    <text evidence="8">The sequence shown here is derived from an EMBL/GenBank/DDBJ whole genome shotgun (WGS) entry which is preliminary data.</text>
</comment>
<proteinExistence type="inferred from homology"/>
<dbReference type="Gene3D" id="4.10.280.10">
    <property type="entry name" value="Helix-loop-helix DNA-binding domain"/>
    <property type="match status" value="1"/>
</dbReference>
<dbReference type="PANTHER" id="PTHR12565:SF184">
    <property type="entry name" value="BHLH TRANSCRIPTION FACTOR"/>
    <property type="match status" value="1"/>
</dbReference>
<evidence type="ECO:0000256" key="2">
    <source>
        <dbReference type="ARBA" id="ARBA00005510"/>
    </source>
</evidence>
<feature type="compositionally biased region" description="Polar residues" evidence="6">
    <location>
        <begin position="189"/>
        <end position="198"/>
    </location>
</feature>
<evidence type="ECO:0000313" key="8">
    <source>
        <dbReference type="EMBL" id="KAK8959135.1"/>
    </source>
</evidence>
<dbReference type="Proteomes" id="UP001412067">
    <property type="component" value="Unassembled WGS sequence"/>
</dbReference>
<organism evidence="8 9">
    <name type="scientific">Platanthera guangdongensis</name>
    <dbReference type="NCBI Taxonomy" id="2320717"/>
    <lineage>
        <taxon>Eukaryota</taxon>
        <taxon>Viridiplantae</taxon>
        <taxon>Streptophyta</taxon>
        <taxon>Embryophyta</taxon>
        <taxon>Tracheophyta</taxon>
        <taxon>Spermatophyta</taxon>
        <taxon>Magnoliopsida</taxon>
        <taxon>Liliopsida</taxon>
        <taxon>Asparagales</taxon>
        <taxon>Orchidaceae</taxon>
        <taxon>Orchidoideae</taxon>
        <taxon>Orchideae</taxon>
        <taxon>Orchidinae</taxon>
        <taxon>Platanthera</taxon>
    </lineage>
</organism>
<evidence type="ECO:0000256" key="4">
    <source>
        <dbReference type="ARBA" id="ARBA00023163"/>
    </source>
</evidence>
<dbReference type="SMART" id="SM00353">
    <property type="entry name" value="HLH"/>
    <property type="match status" value="1"/>
</dbReference>
<feature type="region of interest" description="Disordered" evidence="6">
    <location>
        <begin position="52"/>
        <end position="72"/>
    </location>
</feature>
<evidence type="ECO:0000313" key="9">
    <source>
        <dbReference type="Proteomes" id="UP001412067"/>
    </source>
</evidence>
<accession>A0ABR2M663</accession>
<keyword evidence="5" id="KW-0539">Nucleus</keyword>
<sequence>MEKKALFGNSDVINWQLQSSDAGELHNLSSGHLNLIWDREIDQTAMFDSAISSHVSSPSSNPPAGSGGGGDSVVIRELIGRLGTICNSDEISQTSSHYQSANNSVYSTPMNSPPKLNLSFVANPTHLPFPADPGFAERAARCSTFSCSVGTSHGAGQFMLPEAGKLETSASGNTKKRKATLKGKGKEASLSSSITTAANHPKMAGVEGSNGKRNKPLEEVEEKDSAEQQAAMKMEEEKDTKSAELSKDYIHVRREKISERMKLLQDLVPGCNKVTGKAVMLDEIINYVQSLQRQVEVLICHSFSSKFDINGSRTADHSPSFQFLSMKLATVNPQLDFNMENLVNKNIEIQQNSGLLPPHSLYPLEAISSSFSFANMPERTPLMAINGLGLENQVIPLLGHSNLSRNPLSLQSTCLDGFPNTSYQLEKLWDDDLQNVVQMGFSHNQELVISTKTIVEGPAGTNHMKVEL</sequence>
<dbReference type="PANTHER" id="PTHR12565">
    <property type="entry name" value="STEROL REGULATORY ELEMENT-BINDING PROTEIN"/>
    <property type="match status" value="1"/>
</dbReference>
<feature type="compositionally biased region" description="Basic and acidic residues" evidence="6">
    <location>
        <begin position="215"/>
        <end position="226"/>
    </location>
</feature>